<accession>A0A9W7DKU5</accession>
<evidence type="ECO:0000313" key="1">
    <source>
        <dbReference type="EMBL" id="GMG56434.1"/>
    </source>
</evidence>
<dbReference type="InterPro" id="IPR006594">
    <property type="entry name" value="LisH"/>
</dbReference>
<dbReference type="OrthoDB" id="1932312at2759"/>
<comment type="caution">
    <text evidence="1">The sequence shown here is derived from an EMBL/GenBank/DDBJ whole genome shotgun (WGS) entry which is preliminary data.</text>
</comment>
<dbReference type="EMBL" id="BSXU01007606">
    <property type="protein sequence ID" value="GMG56434.1"/>
    <property type="molecule type" value="Genomic_DNA"/>
</dbReference>
<sequence>MPELEDLHIQTLIAHYLKENNLTKTLQALELEVNRKFQYDSLDEPLSSIINDRTNFLKLKAQQNEMDPDNSESKLYTPQQLSLIKSHQITVPSWSILKNRELKPLNLQNQKSLIIDSSLVELQLAGGHLLNAALFVTNNKYLYIHDIDNKKNILELKNPLTNGVSIKLVLGIPNTDYVLLCGMNGLLTATQLIKQENGDYELKKLAQAQLHQRLISSMKYLSHDQKGSGT</sequence>
<protein>
    <submittedName>
        <fullName evidence="1">Unnamed protein product</fullName>
    </submittedName>
</protein>
<name>A0A9W7DKU5_AMBMO</name>
<evidence type="ECO:0000313" key="2">
    <source>
        <dbReference type="Proteomes" id="UP001165063"/>
    </source>
</evidence>
<dbReference type="PROSITE" id="PS50896">
    <property type="entry name" value="LISH"/>
    <property type="match status" value="1"/>
</dbReference>
<reference evidence="1" key="1">
    <citation type="submission" date="2023-04" db="EMBL/GenBank/DDBJ databases">
        <title>Ambrosiozyma monospora NBRC 1965.</title>
        <authorList>
            <person name="Ichikawa N."/>
            <person name="Sato H."/>
            <person name="Tonouchi N."/>
        </authorList>
    </citation>
    <scope>NUCLEOTIDE SEQUENCE</scope>
    <source>
        <strain evidence="1">NBRC 1965</strain>
    </source>
</reference>
<proteinExistence type="predicted"/>
<keyword evidence="2" id="KW-1185">Reference proteome</keyword>
<gene>
    <name evidence="1" type="ORF">Amon01_000850100</name>
</gene>
<dbReference type="Proteomes" id="UP001165063">
    <property type="component" value="Unassembled WGS sequence"/>
</dbReference>
<dbReference type="AlphaFoldDB" id="A0A9W7DKU5"/>
<organism evidence="1 2">
    <name type="scientific">Ambrosiozyma monospora</name>
    <name type="common">Yeast</name>
    <name type="synonym">Endomycopsis monosporus</name>
    <dbReference type="NCBI Taxonomy" id="43982"/>
    <lineage>
        <taxon>Eukaryota</taxon>
        <taxon>Fungi</taxon>
        <taxon>Dikarya</taxon>
        <taxon>Ascomycota</taxon>
        <taxon>Saccharomycotina</taxon>
        <taxon>Pichiomycetes</taxon>
        <taxon>Pichiales</taxon>
        <taxon>Pichiaceae</taxon>
        <taxon>Ambrosiozyma</taxon>
    </lineage>
</organism>